<organism evidence="2">
    <name type="scientific">Ulva partita</name>
    <dbReference type="NCBI Taxonomy" id="1605170"/>
    <lineage>
        <taxon>Eukaryota</taxon>
        <taxon>Viridiplantae</taxon>
        <taxon>Chlorophyta</taxon>
        <taxon>core chlorophytes</taxon>
        <taxon>Ulvophyceae</taxon>
        <taxon>OUU clade</taxon>
        <taxon>Ulvales</taxon>
        <taxon>Ulvaceae</taxon>
        <taxon>Ulva</taxon>
    </lineage>
</organism>
<evidence type="ECO:0000313" key="2">
    <source>
        <dbReference type="EMBL" id="BAV58274.1"/>
    </source>
</evidence>
<evidence type="ECO:0000256" key="1">
    <source>
        <dbReference type="SAM" id="MobiDB-lite"/>
    </source>
</evidence>
<gene>
    <name evidence="2" type="primary">7221m</name>
</gene>
<protein>
    <submittedName>
        <fullName evidence="2">Uncharacterized protein</fullName>
    </submittedName>
</protein>
<proteinExistence type="evidence at transcript level"/>
<name>A0A1C9ZWB5_9CHLO</name>
<sequence length="69" mass="7856">MHIGHFKTYYMLSVASFRCVIGHSAPLSVLWSGNDTKPLRGRHERPRAPPFSKRPASERNKGMKVPLRP</sequence>
<dbReference type="AlphaFoldDB" id="A0A1C9ZWB5"/>
<dbReference type="EMBL" id="LC088586">
    <property type="protein sequence ID" value="BAV58274.1"/>
    <property type="molecule type" value="mRNA"/>
</dbReference>
<feature type="region of interest" description="Disordered" evidence="1">
    <location>
        <begin position="31"/>
        <end position="69"/>
    </location>
</feature>
<reference evidence="2" key="1">
    <citation type="submission" date="2015-10" db="EMBL/GenBank/DDBJ databases">
        <title>Evolution of the mating-type locus in an isomorphic haploid-diploid life cycle and isogamy.</title>
        <authorList>
            <person name="Yamazaki T."/>
            <person name="Suzuki R."/>
            <person name="Ichihara K."/>
            <person name="Toyoda A."/>
            <person name="Kuwano K."/>
            <person name="Kawano S."/>
        </authorList>
    </citation>
    <scope>NUCLEOTIDE SEQUENCE</scope>
    <source>
        <strain evidence="2">MGEC-2</strain>
    </source>
</reference>
<accession>A0A1C9ZWB5</accession>